<reference evidence="2 3" key="1">
    <citation type="journal article" date="2015" name="Sci. Rep.">
        <title>The power of single molecule real-time sequencing technology in the de novo assembly of a eukaryotic genome.</title>
        <authorList>
            <person name="Sakai H."/>
            <person name="Naito K."/>
            <person name="Ogiso-Tanaka E."/>
            <person name="Takahashi Y."/>
            <person name="Iseki K."/>
            <person name="Muto C."/>
            <person name="Satou K."/>
            <person name="Teruya K."/>
            <person name="Shiroma A."/>
            <person name="Shimoji M."/>
            <person name="Hirano T."/>
            <person name="Itoh T."/>
            <person name="Kaga A."/>
            <person name="Tomooka N."/>
        </authorList>
    </citation>
    <scope>NUCLEOTIDE SEQUENCE [LARGE SCALE GENOMIC DNA]</scope>
    <source>
        <strain evidence="3">cv. Shumari</strain>
    </source>
</reference>
<name>A0A0S3RV65_PHAAN</name>
<feature type="non-terminal residue" evidence="2">
    <location>
        <position position="1"/>
    </location>
</feature>
<evidence type="ECO:0000313" key="2">
    <source>
        <dbReference type="EMBL" id="BAT84501.1"/>
    </source>
</evidence>
<feature type="transmembrane region" description="Helical" evidence="1">
    <location>
        <begin position="31"/>
        <end position="54"/>
    </location>
</feature>
<keyword evidence="1" id="KW-0812">Transmembrane</keyword>
<keyword evidence="3" id="KW-1185">Reference proteome</keyword>
<dbReference type="Proteomes" id="UP000291084">
    <property type="component" value="Chromosome 4"/>
</dbReference>
<dbReference type="EMBL" id="AP015037">
    <property type="protein sequence ID" value="BAT84501.1"/>
    <property type="molecule type" value="Genomic_DNA"/>
</dbReference>
<keyword evidence="1" id="KW-0472">Membrane</keyword>
<proteinExistence type="predicted"/>
<evidence type="ECO:0000313" key="3">
    <source>
        <dbReference type="Proteomes" id="UP000291084"/>
    </source>
</evidence>
<organism evidence="2 3">
    <name type="scientific">Vigna angularis var. angularis</name>
    <dbReference type="NCBI Taxonomy" id="157739"/>
    <lineage>
        <taxon>Eukaryota</taxon>
        <taxon>Viridiplantae</taxon>
        <taxon>Streptophyta</taxon>
        <taxon>Embryophyta</taxon>
        <taxon>Tracheophyta</taxon>
        <taxon>Spermatophyta</taxon>
        <taxon>Magnoliopsida</taxon>
        <taxon>eudicotyledons</taxon>
        <taxon>Gunneridae</taxon>
        <taxon>Pentapetalae</taxon>
        <taxon>rosids</taxon>
        <taxon>fabids</taxon>
        <taxon>Fabales</taxon>
        <taxon>Fabaceae</taxon>
        <taxon>Papilionoideae</taxon>
        <taxon>50 kb inversion clade</taxon>
        <taxon>NPAAA clade</taxon>
        <taxon>indigoferoid/millettioid clade</taxon>
        <taxon>Phaseoleae</taxon>
        <taxon>Vigna</taxon>
    </lineage>
</organism>
<accession>A0A0S3RV65</accession>
<evidence type="ECO:0000256" key="1">
    <source>
        <dbReference type="SAM" id="Phobius"/>
    </source>
</evidence>
<dbReference type="AlphaFoldDB" id="A0A0S3RV65"/>
<sequence length="131" mass="14645">IHHLKATIHSLCRISFKSYTPFFPFFPFFPVFPVFPVVACSPSLILPCSLTLVLSPLLHQFTCCRAQSSCDGRRGGIVSVLLVVLSCYFLKFVCMDFLNVVFVCTEICGLDGLHFWDDGMNALTVLVESML</sequence>
<gene>
    <name evidence="2" type="primary">Vigan.04G190000</name>
    <name evidence="2" type="ORF">VIGAN_04190000</name>
</gene>
<protein>
    <submittedName>
        <fullName evidence="2">Uncharacterized protein</fullName>
    </submittedName>
</protein>
<feature type="transmembrane region" description="Helical" evidence="1">
    <location>
        <begin position="75"/>
        <end position="93"/>
    </location>
</feature>
<keyword evidence="1" id="KW-1133">Transmembrane helix</keyword>